<evidence type="ECO:0000313" key="2">
    <source>
        <dbReference type="EMBL" id="CAH7671384.1"/>
    </source>
</evidence>
<feature type="region of interest" description="Disordered" evidence="1">
    <location>
        <begin position="157"/>
        <end position="229"/>
    </location>
</feature>
<sequence>MTYKSNKTFPWLGHSTTGLQVATQGGKSLGFIISMPITRHRSCSHNLTLIRFPYLSKDLGVSAAELGSKTDFPVSVSVSVSLLELLINVFGISLKSLTLNHLRKRGQGVKDERTSPTDASVDLQRVIWILTATPQTVIHNQESLIDPTRIRMFLSDSQDTHPKYNSPQVAPKISTSPPAHLPPPPKTVTPLLTTTKPLVKKKSSNSPKPQQRLVTNSHKPEAKKSFIAPQSDACKDQVSITLVKRLRSQNTASKVPDQQEQIKIDKRRQNTKDFQEHTCPVEAIGQTMLNVSQNQSHFECPIVQELTKPVVVDVALLNHIVSQDKGWTECPLVSESNYKHGMGAGFLTSVSVVLNTRSWLFGTFLKTFFSHHSLYNLMVLLKNI</sequence>
<feature type="compositionally biased region" description="Low complexity" evidence="1">
    <location>
        <begin position="188"/>
        <end position="197"/>
    </location>
</feature>
<reference evidence="2" key="1">
    <citation type="submission" date="2022-06" db="EMBL/GenBank/DDBJ databases">
        <authorList>
            <consortium name="SYNGENTA / RWTH Aachen University"/>
        </authorList>
    </citation>
    <scope>NUCLEOTIDE SEQUENCE</scope>
</reference>
<accession>A0AAV0ATR1</accession>
<name>A0AAV0ATR1_PHAPC</name>
<evidence type="ECO:0000256" key="1">
    <source>
        <dbReference type="SAM" id="MobiDB-lite"/>
    </source>
</evidence>
<protein>
    <submittedName>
        <fullName evidence="2">Uncharacterized protein</fullName>
    </submittedName>
</protein>
<comment type="caution">
    <text evidence="2">The sequence shown here is derived from an EMBL/GenBank/DDBJ whole genome shotgun (WGS) entry which is preliminary data.</text>
</comment>
<proteinExistence type="predicted"/>
<dbReference type="Proteomes" id="UP001153365">
    <property type="component" value="Unassembled WGS sequence"/>
</dbReference>
<evidence type="ECO:0000313" key="3">
    <source>
        <dbReference type="Proteomes" id="UP001153365"/>
    </source>
</evidence>
<organism evidence="2 3">
    <name type="scientific">Phakopsora pachyrhizi</name>
    <name type="common">Asian soybean rust disease fungus</name>
    <dbReference type="NCBI Taxonomy" id="170000"/>
    <lineage>
        <taxon>Eukaryota</taxon>
        <taxon>Fungi</taxon>
        <taxon>Dikarya</taxon>
        <taxon>Basidiomycota</taxon>
        <taxon>Pucciniomycotina</taxon>
        <taxon>Pucciniomycetes</taxon>
        <taxon>Pucciniales</taxon>
        <taxon>Phakopsoraceae</taxon>
        <taxon>Phakopsora</taxon>
    </lineage>
</organism>
<gene>
    <name evidence="2" type="ORF">PPACK8108_LOCUS6158</name>
</gene>
<dbReference type="AlphaFoldDB" id="A0AAV0ATR1"/>
<dbReference type="EMBL" id="CALTRL010001177">
    <property type="protein sequence ID" value="CAH7671384.1"/>
    <property type="molecule type" value="Genomic_DNA"/>
</dbReference>
<keyword evidence="3" id="KW-1185">Reference proteome</keyword>
<feature type="compositionally biased region" description="Polar residues" evidence="1">
    <location>
        <begin position="163"/>
        <end position="177"/>
    </location>
</feature>